<evidence type="ECO:0008006" key="4">
    <source>
        <dbReference type="Google" id="ProtNLM"/>
    </source>
</evidence>
<proteinExistence type="predicted"/>
<keyword evidence="1" id="KW-0732">Signal</keyword>
<comment type="caution">
    <text evidence="2">The sequence shown here is derived from an EMBL/GenBank/DDBJ whole genome shotgun (WGS) entry which is preliminary data.</text>
</comment>
<dbReference type="RefSeq" id="WP_249472314.1">
    <property type="nucleotide sequence ID" value="NZ_JAMBEP010000001.1"/>
</dbReference>
<dbReference type="SUPFAM" id="SSF101898">
    <property type="entry name" value="NHL repeat"/>
    <property type="match status" value="1"/>
</dbReference>
<organism evidence="2 3">
    <name type="scientific">Luteimonas galliterrae</name>
    <dbReference type="NCBI Taxonomy" id="2940486"/>
    <lineage>
        <taxon>Bacteria</taxon>
        <taxon>Pseudomonadati</taxon>
        <taxon>Pseudomonadota</taxon>
        <taxon>Gammaproteobacteria</taxon>
        <taxon>Lysobacterales</taxon>
        <taxon>Lysobacteraceae</taxon>
        <taxon>Luteimonas</taxon>
    </lineage>
</organism>
<dbReference type="EMBL" id="JAMBEP010000001">
    <property type="protein sequence ID" value="MCL1634113.1"/>
    <property type="molecule type" value="Genomic_DNA"/>
</dbReference>
<evidence type="ECO:0000313" key="3">
    <source>
        <dbReference type="Proteomes" id="UP001431217"/>
    </source>
</evidence>
<evidence type="ECO:0000256" key="1">
    <source>
        <dbReference type="SAM" id="SignalP"/>
    </source>
</evidence>
<feature type="signal peptide" evidence="1">
    <location>
        <begin position="1"/>
        <end position="27"/>
    </location>
</feature>
<feature type="chain" id="PRO_5047450236" description="Integral membrane protein" evidence="1">
    <location>
        <begin position="28"/>
        <end position="307"/>
    </location>
</feature>
<reference evidence="2 3" key="1">
    <citation type="submission" date="2022-05" db="EMBL/GenBank/DDBJ databases">
        <title>Luteimonas sp. SX5, whole genome shotgun sequencing project.</title>
        <authorList>
            <person name="Zhao G."/>
            <person name="Shen L."/>
        </authorList>
    </citation>
    <scope>NUCLEOTIDE SEQUENCE [LARGE SCALE GENOMIC DNA]</scope>
    <source>
        <strain evidence="2 3">SX5</strain>
    </source>
</reference>
<dbReference type="Proteomes" id="UP001431217">
    <property type="component" value="Unassembled WGS sequence"/>
</dbReference>
<gene>
    <name evidence="2" type="ORF">M2650_05635</name>
</gene>
<name>A0ABT0MGX7_9GAMM</name>
<accession>A0ABT0MGX7</accession>
<dbReference type="PROSITE" id="PS51257">
    <property type="entry name" value="PROKAR_LIPOPROTEIN"/>
    <property type="match status" value="1"/>
</dbReference>
<evidence type="ECO:0000313" key="2">
    <source>
        <dbReference type="EMBL" id="MCL1634113.1"/>
    </source>
</evidence>
<protein>
    <recommendedName>
        <fullName evidence="4">Integral membrane protein</fullName>
    </recommendedName>
</protein>
<sequence length="307" mass="33459">MKRRPRPLSTAASMMAGLIAAALLAAAGCTRPQPPFAQLAGLLLDSQLDEISGLAASHRHSDVLWLLDDGGNPARLFAVSRRGRKLATVAVEGVTKTDWEDLAAFDLDGRRYLLIADTGDNGGLRKTLQLHIVEEPARVEDGALRPAWSIAFRWPDGARDAEAVAVDAVRGEILLISKKRQPPELFVLPLQPASGLQTARLIGRLAGVPQASAEDQRENAALARRRSQITAAAVSPDRRTLAVLTYHDLLLYPRRGEESWARAVTHKPKSHELPWLPQPEALDWARNGRALYATGEFAPAPLVYLQP</sequence>
<keyword evidence="3" id="KW-1185">Reference proteome</keyword>